<dbReference type="AlphaFoldDB" id="F0YNZ7"/>
<reference evidence="1 2" key="1">
    <citation type="journal article" date="2011" name="Proc. Natl. Acad. Sci. U.S.A.">
        <title>Niche of harmful alga Aureococcus anophagefferens revealed through ecogenomics.</title>
        <authorList>
            <person name="Gobler C.J."/>
            <person name="Berry D.L."/>
            <person name="Dyhrman S.T."/>
            <person name="Wilhelm S.W."/>
            <person name="Salamov A."/>
            <person name="Lobanov A.V."/>
            <person name="Zhang Y."/>
            <person name="Collier J.L."/>
            <person name="Wurch L.L."/>
            <person name="Kustka A.B."/>
            <person name="Dill B.D."/>
            <person name="Shah M."/>
            <person name="VerBerkmoes N.C."/>
            <person name="Kuo A."/>
            <person name="Terry A."/>
            <person name="Pangilinan J."/>
            <person name="Lindquist E.A."/>
            <person name="Lucas S."/>
            <person name="Paulsen I.T."/>
            <person name="Hattenrath-Lehmann T.K."/>
            <person name="Talmage S.C."/>
            <person name="Walker E.A."/>
            <person name="Koch F."/>
            <person name="Burson A.M."/>
            <person name="Marcoval M.A."/>
            <person name="Tang Y.Z."/>
            <person name="Lecleir G.R."/>
            <person name="Coyne K.J."/>
            <person name="Berg G.M."/>
            <person name="Bertrand E.M."/>
            <person name="Saito M.A."/>
            <person name="Gladyshev V.N."/>
            <person name="Grigoriev I.V."/>
        </authorList>
    </citation>
    <scope>NUCLEOTIDE SEQUENCE [LARGE SCALE GENOMIC DNA]</scope>
    <source>
        <strain evidence="2">CCMP 1984</strain>
    </source>
</reference>
<dbReference type="RefSeq" id="XP_009042135.1">
    <property type="nucleotide sequence ID" value="XM_009043887.1"/>
</dbReference>
<dbReference type="InParanoid" id="F0YNZ7"/>
<accession>F0YNZ7</accession>
<evidence type="ECO:0000313" key="1">
    <source>
        <dbReference type="EMBL" id="EGB03159.1"/>
    </source>
</evidence>
<protein>
    <submittedName>
        <fullName evidence="1">Uncharacterized protein</fullName>
    </submittedName>
</protein>
<sequence length="410" mass="45445">MCVKLASAFVSALRVAHKCARFDVDMQRHWNRSPMTRTTAWGRQFALYLSTLTVEGILRAYTAIPPGHIHTACEHEISWYFKLVEDRITYGELDNAVSKKDVCIPVLQSNLERAVTVGVHFSLAALCVGASRIILRTWGACETHCDLWLVSESASIVIDAISCIASYRTLPLILKDGLLTNVCEKECRYKYLSQSTSRELGFYASLLSIAMECGGRGGYGWILRPAMSELTLPELKGRLPELIYACSTSASSVIECLEQELTGRLEEAAQFAIRITCCGHLSSTQPGIPKGCIACKPTSKYLDLVVELIDAQLASYEWSDQYHSRLKYVWSGSLTAVDIKHLEMREWCIGMASNIELMTLAACARARLSVSIIHVDGVASNLTLPDFDVRICCLWQNDIQLRVGARASSA</sequence>
<dbReference type="Proteomes" id="UP000002729">
    <property type="component" value="Unassembled WGS sequence"/>
</dbReference>
<gene>
    <name evidence="1" type="ORF">AURANDRAFT_68245</name>
</gene>
<dbReference type="GeneID" id="20226685"/>
<name>F0YNZ7_AURAN</name>
<dbReference type="EMBL" id="GL833188">
    <property type="protein sequence ID" value="EGB03159.1"/>
    <property type="molecule type" value="Genomic_DNA"/>
</dbReference>
<keyword evidence="2" id="KW-1185">Reference proteome</keyword>
<proteinExistence type="predicted"/>
<dbReference type="KEGG" id="aaf:AURANDRAFT_68245"/>
<organism evidence="2">
    <name type="scientific">Aureococcus anophagefferens</name>
    <name type="common">Harmful bloom alga</name>
    <dbReference type="NCBI Taxonomy" id="44056"/>
    <lineage>
        <taxon>Eukaryota</taxon>
        <taxon>Sar</taxon>
        <taxon>Stramenopiles</taxon>
        <taxon>Ochrophyta</taxon>
        <taxon>Pelagophyceae</taxon>
        <taxon>Pelagomonadales</taxon>
        <taxon>Pelagomonadaceae</taxon>
        <taxon>Aureococcus</taxon>
    </lineage>
</organism>
<evidence type="ECO:0000313" key="2">
    <source>
        <dbReference type="Proteomes" id="UP000002729"/>
    </source>
</evidence>